<dbReference type="Proteomes" id="UP001362999">
    <property type="component" value="Unassembled WGS sequence"/>
</dbReference>
<organism evidence="1 2">
    <name type="scientific">Favolaschia claudopus</name>
    <dbReference type="NCBI Taxonomy" id="2862362"/>
    <lineage>
        <taxon>Eukaryota</taxon>
        <taxon>Fungi</taxon>
        <taxon>Dikarya</taxon>
        <taxon>Basidiomycota</taxon>
        <taxon>Agaricomycotina</taxon>
        <taxon>Agaricomycetes</taxon>
        <taxon>Agaricomycetidae</taxon>
        <taxon>Agaricales</taxon>
        <taxon>Marasmiineae</taxon>
        <taxon>Mycenaceae</taxon>
        <taxon>Favolaschia</taxon>
    </lineage>
</organism>
<dbReference type="PANTHER" id="PTHR46177:SF1">
    <property type="entry name" value="INTEGRASE CATALYTIC DOMAIN-CONTAINING PROTEIN"/>
    <property type="match status" value="1"/>
</dbReference>
<comment type="caution">
    <text evidence="1">The sequence shown here is derived from an EMBL/GenBank/DDBJ whole genome shotgun (WGS) entry which is preliminary data.</text>
</comment>
<name>A0AAW0CHB4_9AGAR</name>
<sequence length="297" mass="34399">MGKSGGYATTVSVITSYFAQYEPELVRQRRANRLRRKRFWAAGVNDLWAIDQHDKWKYKYGLAMHTGIEPFIGRIQWLKIWWTNSNPRLILSYYLDVVLEGGFMPLISQSDPGNENLGVANGHTLLRHLHDSALIGTLQHRWMNEKKNIPPEIAISMHHRTTTFFNFPPITRSNVWEVYMEILLRFEHLDNIHRVPENFDECWGYALTIARDDHEEDMALLPNLTPLESDPDDYYMGGVNNGRGLDDSQEAHLDQMMENDDPLPPGVNDIEEGEQILAWFSDEEDELEDTGERLGLD</sequence>
<evidence type="ECO:0000313" key="2">
    <source>
        <dbReference type="Proteomes" id="UP001362999"/>
    </source>
</evidence>
<dbReference type="PANTHER" id="PTHR46177">
    <property type="entry name" value="INTEGRASE CATALYTIC DOMAIN-CONTAINING PROTEIN"/>
    <property type="match status" value="1"/>
</dbReference>
<proteinExistence type="predicted"/>
<reference evidence="1 2" key="1">
    <citation type="journal article" date="2024" name="J Genomics">
        <title>Draft genome sequencing and assembly of Favolaschia claudopus CIRM-BRFM 2984 isolated from oak limbs.</title>
        <authorList>
            <person name="Navarro D."/>
            <person name="Drula E."/>
            <person name="Chaduli D."/>
            <person name="Cazenave R."/>
            <person name="Ahrendt S."/>
            <person name="Wang J."/>
            <person name="Lipzen A."/>
            <person name="Daum C."/>
            <person name="Barry K."/>
            <person name="Grigoriev I.V."/>
            <person name="Favel A."/>
            <person name="Rosso M.N."/>
            <person name="Martin F."/>
        </authorList>
    </citation>
    <scope>NUCLEOTIDE SEQUENCE [LARGE SCALE GENOMIC DNA]</scope>
    <source>
        <strain evidence="1 2">CIRM-BRFM 2984</strain>
    </source>
</reference>
<protein>
    <submittedName>
        <fullName evidence="1">Uncharacterized protein</fullName>
    </submittedName>
</protein>
<keyword evidence="2" id="KW-1185">Reference proteome</keyword>
<dbReference type="EMBL" id="JAWWNJ010000018">
    <property type="protein sequence ID" value="KAK7037174.1"/>
    <property type="molecule type" value="Genomic_DNA"/>
</dbReference>
<evidence type="ECO:0000313" key="1">
    <source>
        <dbReference type="EMBL" id="KAK7037174.1"/>
    </source>
</evidence>
<accession>A0AAW0CHB4</accession>
<gene>
    <name evidence="1" type="ORF">R3P38DRAFT_3183313</name>
</gene>
<dbReference type="AlphaFoldDB" id="A0AAW0CHB4"/>